<dbReference type="InterPro" id="IPR035892">
    <property type="entry name" value="C2_domain_sf"/>
</dbReference>
<gene>
    <name evidence="8" type="ORF">BpHYR1_028403</name>
</gene>
<dbReference type="PROSITE" id="PS50916">
    <property type="entry name" value="RABBD"/>
    <property type="match status" value="1"/>
</dbReference>
<keyword evidence="2 4" id="KW-0863">Zinc-finger</keyword>
<dbReference type="EMBL" id="REGN01000127">
    <property type="protein sequence ID" value="RNA44258.1"/>
    <property type="molecule type" value="Genomic_DNA"/>
</dbReference>
<feature type="domain" description="FYVE-type" evidence="6">
    <location>
        <begin position="99"/>
        <end position="158"/>
    </location>
</feature>
<feature type="domain" description="C2" evidence="5">
    <location>
        <begin position="311"/>
        <end position="434"/>
    </location>
</feature>
<evidence type="ECO:0000313" key="8">
    <source>
        <dbReference type="EMBL" id="RNA44258.1"/>
    </source>
</evidence>
<dbReference type="PANTHER" id="PTHR45729">
    <property type="entry name" value="RABPHILIN, ISOFORM A"/>
    <property type="match status" value="1"/>
</dbReference>
<dbReference type="AlphaFoldDB" id="A0A3M7T8Q5"/>
<dbReference type="Pfam" id="PF00168">
    <property type="entry name" value="C2"/>
    <property type="match status" value="1"/>
</dbReference>
<dbReference type="Gene3D" id="3.30.40.10">
    <property type="entry name" value="Zinc/RING finger domain, C3HC4 (zinc finger)"/>
    <property type="match status" value="1"/>
</dbReference>
<dbReference type="PRINTS" id="PR00360">
    <property type="entry name" value="C2DOMAIN"/>
</dbReference>
<evidence type="ECO:0000259" key="5">
    <source>
        <dbReference type="PROSITE" id="PS50004"/>
    </source>
</evidence>
<accession>A0A3M7T8Q5</accession>
<name>A0A3M7T8Q5_BRAPC</name>
<proteinExistence type="predicted"/>
<organism evidence="8 9">
    <name type="scientific">Brachionus plicatilis</name>
    <name type="common">Marine rotifer</name>
    <name type="synonym">Brachionus muelleri</name>
    <dbReference type="NCBI Taxonomy" id="10195"/>
    <lineage>
        <taxon>Eukaryota</taxon>
        <taxon>Metazoa</taxon>
        <taxon>Spiralia</taxon>
        <taxon>Gnathifera</taxon>
        <taxon>Rotifera</taxon>
        <taxon>Eurotatoria</taxon>
        <taxon>Monogononta</taxon>
        <taxon>Pseudotrocha</taxon>
        <taxon>Ploima</taxon>
        <taxon>Brachionidae</taxon>
        <taxon>Brachionus</taxon>
    </lineage>
</organism>
<evidence type="ECO:0000256" key="1">
    <source>
        <dbReference type="ARBA" id="ARBA00022723"/>
    </source>
</evidence>
<dbReference type="GO" id="GO:0017158">
    <property type="term" value="P:regulation of calcium ion-dependent exocytosis"/>
    <property type="evidence" value="ECO:0007669"/>
    <property type="project" value="TreeGrafter"/>
</dbReference>
<dbReference type="InterPro" id="IPR013083">
    <property type="entry name" value="Znf_RING/FYVE/PHD"/>
</dbReference>
<keyword evidence="3" id="KW-0862">Zinc</keyword>
<dbReference type="InterPro" id="IPR043566">
    <property type="entry name" value="Rabphilin/DOC2/Noc2"/>
</dbReference>
<dbReference type="InterPro" id="IPR041282">
    <property type="entry name" value="FYVE_2"/>
</dbReference>
<dbReference type="Proteomes" id="UP000276133">
    <property type="component" value="Unassembled WGS sequence"/>
</dbReference>
<feature type="domain" description="RabBD" evidence="7">
    <location>
        <begin position="52"/>
        <end position="170"/>
    </location>
</feature>
<keyword evidence="1" id="KW-0479">Metal-binding</keyword>
<dbReference type="GO" id="GO:0006886">
    <property type="term" value="P:intracellular protein transport"/>
    <property type="evidence" value="ECO:0007669"/>
    <property type="project" value="InterPro"/>
</dbReference>
<evidence type="ECO:0000256" key="2">
    <source>
        <dbReference type="ARBA" id="ARBA00022771"/>
    </source>
</evidence>
<dbReference type="InterPro" id="IPR000008">
    <property type="entry name" value="C2_dom"/>
</dbReference>
<dbReference type="Gene3D" id="2.60.40.150">
    <property type="entry name" value="C2 domain"/>
    <property type="match status" value="1"/>
</dbReference>
<evidence type="ECO:0000259" key="7">
    <source>
        <dbReference type="PROSITE" id="PS50916"/>
    </source>
</evidence>
<dbReference type="GO" id="GO:0008270">
    <property type="term" value="F:zinc ion binding"/>
    <property type="evidence" value="ECO:0007669"/>
    <property type="project" value="UniProtKB-KW"/>
</dbReference>
<dbReference type="Pfam" id="PF02318">
    <property type="entry name" value="FYVE_2"/>
    <property type="match status" value="1"/>
</dbReference>
<dbReference type="InterPro" id="IPR010911">
    <property type="entry name" value="Rab_BD"/>
</dbReference>
<dbReference type="GO" id="GO:0031267">
    <property type="term" value="F:small GTPase binding"/>
    <property type="evidence" value="ECO:0007669"/>
    <property type="project" value="InterPro"/>
</dbReference>
<dbReference type="SUPFAM" id="SSF57903">
    <property type="entry name" value="FYVE/PHD zinc finger"/>
    <property type="match status" value="1"/>
</dbReference>
<evidence type="ECO:0000256" key="4">
    <source>
        <dbReference type="PROSITE-ProRule" id="PRU00091"/>
    </source>
</evidence>
<dbReference type="InterPro" id="IPR017455">
    <property type="entry name" value="Znf_FYVE-rel"/>
</dbReference>
<sequence>MMLNNSVIQKLPAGCNLQVWIPPNDRELIIRAKLKTGWSSRCSFNANGTQSGNCAPVITDHELNEIEEVIKRASLVEKKERNRISRLIDRFKTINKPLGDGVTHCFICNSNFGLLSHNNSHTCSHCLKNVCSTCSFETACTSKAGSVMLCKICVEYRDFLKKSGLWFNQNLTCEELPSVLESDLDKSAQSSPLKHAENSAESSLSEKKNSVFTSESKYTNLESDTDSLKFQSTKSVVEVNEPEQESKLLLEEVALSKQIAANVSNQNSHLGQPSLVADNQKFLFKTSSLANGESTQNISLAFRQYMDTETRLGHLQFNVEYIESLLQLKIHLVSATNLPARDSNGLSDPYVKIHLLPGIAKATKLRSKTVYKNLNPQFNEDFHYDGVTLDDMDTKTLRLTVLDEDKFGFDFIGEYRLPLKVLMRNEMNYFNVPLEEKQE</sequence>
<keyword evidence="9" id="KW-1185">Reference proteome</keyword>
<protein>
    <submittedName>
        <fullName evidence="8">Rabphilin-3A isoform X2</fullName>
    </submittedName>
</protein>
<reference evidence="8 9" key="1">
    <citation type="journal article" date="2018" name="Sci. Rep.">
        <title>Genomic signatures of local adaptation to the degree of environmental predictability in rotifers.</title>
        <authorList>
            <person name="Franch-Gras L."/>
            <person name="Hahn C."/>
            <person name="Garcia-Roger E.M."/>
            <person name="Carmona M.J."/>
            <person name="Serra M."/>
            <person name="Gomez A."/>
        </authorList>
    </citation>
    <scope>NUCLEOTIDE SEQUENCE [LARGE SCALE GENOMIC DNA]</scope>
    <source>
        <strain evidence="8">HYR1</strain>
    </source>
</reference>
<dbReference type="PANTHER" id="PTHR45729:SF6">
    <property type="entry name" value="RABPHILIN, ISOFORM A"/>
    <property type="match status" value="1"/>
</dbReference>
<dbReference type="PROSITE" id="PS50178">
    <property type="entry name" value="ZF_FYVE"/>
    <property type="match status" value="1"/>
</dbReference>
<dbReference type="PROSITE" id="PS50004">
    <property type="entry name" value="C2"/>
    <property type="match status" value="1"/>
</dbReference>
<feature type="non-terminal residue" evidence="8">
    <location>
        <position position="439"/>
    </location>
</feature>
<dbReference type="OrthoDB" id="270970at2759"/>
<dbReference type="GO" id="GO:0006887">
    <property type="term" value="P:exocytosis"/>
    <property type="evidence" value="ECO:0007669"/>
    <property type="project" value="TreeGrafter"/>
</dbReference>
<comment type="caution">
    <text evidence="8">The sequence shown here is derived from an EMBL/GenBank/DDBJ whole genome shotgun (WGS) entry which is preliminary data.</text>
</comment>
<dbReference type="GO" id="GO:0098793">
    <property type="term" value="C:presynapse"/>
    <property type="evidence" value="ECO:0007669"/>
    <property type="project" value="GOC"/>
</dbReference>
<dbReference type="InterPro" id="IPR011011">
    <property type="entry name" value="Znf_FYVE_PHD"/>
</dbReference>
<dbReference type="SMART" id="SM00239">
    <property type="entry name" value="C2"/>
    <property type="match status" value="1"/>
</dbReference>
<evidence type="ECO:0000313" key="9">
    <source>
        <dbReference type="Proteomes" id="UP000276133"/>
    </source>
</evidence>
<dbReference type="STRING" id="10195.A0A3M7T8Q5"/>
<dbReference type="GO" id="GO:0061669">
    <property type="term" value="P:spontaneous neurotransmitter secretion"/>
    <property type="evidence" value="ECO:0007669"/>
    <property type="project" value="TreeGrafter"/>
</dbReference>
<evidence type="ECO:0000256" key="3">
    <source>
        <dbReference type="ARBA" id="ARBA00022833"/>
    </source>
</evidence>
<dbReference type="SUPFAM" id="SSF49562">
    <property type="entry name" value="C2 domain (Calcium/lipid-binding domain, CaLB)"/>
    <property type="match status" value="1"/>
</dbReference>
<evidence type="ECO:0000259" key="6">
    <source>
        <dbReference type="PROSITE" id="PS50178"/>
    </source>
</evidence>